<dbReference type="GO" id="GO:0016020">
    <property type="term" value="C:membrane"/>
    <property type="evidence" value="ECO:0007669"/>
    <property type="project" value="InterPro"/>
</dbReference>
<keyword evidence="4" id="KW-1185">Reference proteome</keyword>
<evidence type="ECO:0000259" key="2">
    <source>
        <dbReference type="PROSITE" id="PS50801"/>
    </source>
</evidence>
<keyword evidence="1" id="KW-0812">Transmembrane</keyword>
<feature type="domain" description="STAS" evidence="2">
    <location>
        <begin position="84"/>
        <end position="223"/>
    </location>
</feature>
<gene>
    <name evidence="3" type="ORF">P879_05221</name>
</gene>
<accession>A0A8T0D3W3</accession>
<feature type="transmembrane region" description="Helical" evidence="1">
    <location>
        <begin position="12"/>
        <end position="39"/>
    </location>
</feature>
<dbReference type="OrthoDB" id="288203at2759"/>
<name>A0A8T0D3W3_9TREM</name>
<protein>
    <recommendedName>
        <fullName evidence="2">STAS domain-containing protein</fullName>
    </recommendedName>
</protein>
<dbReference type="AlphaFoldDB" id="A0A8T0D3W3"/>
<evidence type="ECO:0000313" key="3">
    <source>
        <dbReference type="EMBL" id="KAF8561398.1"/>
    </source>
</evidence>
<dbReference type="Gene3D" id="3.30.750.24">
    <property type="entry name" value="STAS domain"/>
    <property type="match status" value="1"/>
</dbReference>
<dbReference type="InterPro" id="IPR001902">
    <property type="entry name" value="SLC26A/SulP_fam"/>
</dbReference>
<dbReference type="Proteomes" id="UP000699462">
    <property type="component" value="Unassembled WGS sequence"/>
</dbReference>
<proteinExistence type="predicted"/>
<reference evidence="3 4" key="1">
    <citation type="submission" date="2019-07" db="EMBL/GenBank/DDBJ databases">
        <title>Annotation for the trematode Paragonimus westermani.</title>
        <authorList>
            <person name="Choi Y.-J."/>
        </authorList>
    </citation>
    <scope>NUCLEOTIDE SEQUENCE [LARGE SCALE GENOMIC DNA]</scope>
    <source>
        <strain evidence="3">180907_Pwestermani</strain>
    </source>
</reference>
<evidence type="ECO:0000313" key="4">
    <source>
        <dbReference type="Proteomes" id="UP000699462"/>
    </source>
</evidence>
<dbReference type="EMBL" id="JTDF01021769">
    <property type="protein sequence ID" value="KAF8561398.1"/>
    <property type="molecule type" value="Genomic_DNA"/>
</dbReference>
<dbReference type="InterPro" id="IPR002645">
    <property type="entry name" value="STAS_dom"/>
</dbReference>
<sequence>MWRTYKRDFFLFMITFLATLLLDITIGLVVGIIGCLLALTEQQRKPRLTLLNNIPGTELFTRGTYKSPDNQPHLFKLDDCEQYDIIVCGLVGSLNFASAEKLSSDVFKIIRQKEKERRSRMEKRIDNHPSANDVGRPQYTFGREVSSGMVEDLVTSACRQASNISEPVSRLSTENQETMSRKTFLLLELNGLSHVDPTGAHVLQTLHYELIEDHVVPIYVGGK</sequence>
<dbReference type="InterPro" id="IPR036513">
    <property type="entry name" value="STAS_dom_sf"/>
</dbReference>
<keyword evidence="1" id="KW-0472">Membrane</keyword>
<comment type="caution">
    <text evidence="3">The sequence shown here is derived from an EMBL/GenBank/DDBJ whole genome shotgun (WGS) entry which is preliminary data.</text>
</comment>
<dbReference type="GO" id="GO:0055085">
    <property type="term" value="P:transmembrane transport"/>
    <property type="evidence" value="ECO:0007669"/>
    <property type="project" value="InterPro"/>
</dbReference>
<dbReference type="PROSITE" id="PS50801">
    <property type="entry name" value="STAS"/>
    <property type="match status" value="1"/>
</dbReference>
<evidence type="ECO:0000256" key="1">
    <source>
        <dbReference type="SAM" id="Phobius"/>
    </source>
</evidence>
<keyword evidence="1" id="KW-1133">Transmembrane helix</keyword>
<dbReference type="PROSITE" id="PS51257">
    <property type="entry name" value="PROKAR_LIPOPROTEIN"/>
    <property type="match status" value="1"/>
</dbReference>
<organism evidence="3 4">
    <name type="scientific">Paragonimus westermani</name>
    <dbReference type="NCBI Taxonomy" id="34504"/>
    <lineage>
        <taxon>Eukaryota</taxon>
        <taxon>Metazoa</taxon>
        <taxon>Spiralia</taxon>
        <taxon>Lophotrochozoa</taxon>
        <taxon>Platyhelminthes</taxon>
        <taxon>Trematoda</taxon>
        <taxon>Digenea</taxon>
        <taxon>Plagiorchiida</taxon>
        <taxon>Troglotremata</taxon>
        <taxon>Troglotrematidae</taxon>
        <taxon>Paragonimus</taxon>
    </lineage>
</organism>
<dbReference type="PANTHER" id="PTHR11814">
    <property type="entry name" value="SULFATE TRANSPORTER"/>
    <property type="match status" value="1"/>
</dbReference>
<dbReference type="Pfam" id="PF01740">
    <property type="entry name" value="STAS"/>
    <property type="match status" value="1"/>
</dbReference>